<organism evidence="4 5">
    <name type="scientific">Mucilaginibacter pallidiroseus</name>
    <dbReference type="NCBI Taxonomy" id="2599295"/>
    <lineage>
        <taxon>Bacteria</taxon>
        <taxon>Pseudomonadati</taxon>
        <taxon>Bacteroidota</taxon>
        <taxon>Sphingobacteriia</taxon>
        <taxon>Sphingobacteriales</taxon>
        <taxon>Sphingobacteriaceae</taxon>
        <taxon>Mucilaginibacter</taxon>
    </lineage>
</organism>
<dbReference type="GO" id="GO:0019867">
    <property type="term" value="C:outer membrane"/>
    <property type="evidence" value="ECO:0007669"/>
    <property type="project" value="InterPro"/>
</dbReference>
<dbReference type="AlphaFoldDB" id="A0A563U4V7"/>
<proteinExistence type="predicted"/>
<sequence>MVAFYRFLLRVIRIVVNAMRPFHLILLQILVPMIRKFTLLTALLSVTIFSYAQRKPSAVFRDSVSVKVHPSYDSVSSLHRWLFGENYRKEWATPVKLPVIKLSEVYGGLKPVREGGGMQSKSLRLQDKNGREWVIRSVEKTPENILPANFKGTFAVDWIDDALSSQHPFSALVVPPLADAAKVPHANPIIGVLAPDPALGEYSKVFSGLVVLLEEREPAGKSDNTLKMLGELKEDHDNRFEPEQFLRARMLDLLLGDWDRHPDQWRWAYGKKGKEKVYYAVPRDRDQVFHLSEGLGPSLAAVSWINPALDHFDGEIPRVKYSLFKTRFIQAYPDAHFTHAEWMRIANDFVRAETDEVLESSLKLLPPEVYEMRHDVLINKMKKRRDAIPAAMDEYYRFINQTVDLRTTDKSEQVMISDAGNKGLRIQITKLSKAGEAKNGKILDMAYDPDITREIRIYTEAGDDKVIVDYASSPIKLRVIGGNGQKTYDIRQAENTVRIYGRKDSVRFTGNGRVSRHLKNDTLNTRFIQNNPYNIWMPLATAAINADDGLLIGAGFKYTRREGFRKLPYASVQQLMVTHAFATDAFRIRYNGEWIDAIGNADLTINAFVQAPNNTLNFFGRGNEIPLVKFPGYRRIYRTRYNTYQVDPALRWNLGSNATIGAGPSFQYFKMDADDNAGRFINDPGRINSYDSLTVNKEKAHLGLLVNFNSNQRDNNMLPSSGYLINVTLQAYNGLNSYTRSFAQIRPEFTYYLSLNSKGTFVLTDRIGGGVSIGKPAFYQSMFLGGQGGNLLGYLGNRFAGDHMLYNNLQARLKLFNIASYILPGQLGITGFYDTGRVWVKGESSEKWHTGNGGGVYFAPASLAVIQVLAGHSKEGWYPYLSLNLRL</sequence>
<evidence type="ECO:0000313" key="5">
    <source>
        <dbReference type="Proteomes" id="UP000320042"/>
    </source>
</evidence>
<dbReference type="Proteomes" id="UP000320042">
    <property type="component" value="Unassembled WGS sequence"/>
</dbReference>
<accession>A0A563U4V7</accession>
<dbReference type="Gene3D" id="2.40.160.50">
    <property type="entry name" value="membrane protein fhac: a member of the omp85/tpsb transporter family"/>
    <property type="match status" value="1"/>
</dbReference>
<protein>
    <submittedName>
        <fullName evidence="4">BamA/TamA family outer membrane protein</fullName>
    </submittedName>
</protein>
<feature type="domain" description="Bacterial surface antigen (D15)" evidence="3">
    <location>
        <begin position="637"/>
        <end position="851"/>
    </location>
</feature>
<comment type="subcellular location">
    <subcellularLocation>
        <location evidence="1">Membrane</location>
    </subcellularLocation>
</comment>
<evidence type="ECO:0000259" key="3">
    <source>
        <dbReference type="Pfam" id="PF01103"/>
    </source>
</evidence>
<evidence type="ECO:0000256" key="1">
    <source>
        <dbReference type="ARBA" id="ARBA00004370"/>
    </source>
</evidence>
<dbReference type="InterPro" id="IPR000184">
    <property type="entry name" value="Bac_surfAg_D15"/>
</dbReference>
<comment type="caution">
    <text evidence="4">The sequence shown here is derived from an EMBL/GenBank/DDBJ whole genome shotgun (WGS) entry which is preliminary data.</text>
</comment>
<dbReference type="Pfam" id="PF01103">
    <property type="entry name" value="Omp85"/>
    <property type="match status" value="1"/>
</dbReference>
<name>A0A563U4V7_9SPHI</name>
<reference evidence="4 5" key="1">
    <citation type="submission" date="2019-07" db="EMBL/GenBank/DDBJ databases">
        <authorList>
            <person name="Kim J."/>
        </authorList>
    </citation>
    <scope>NUCLEOTIDE SEQUENCE [LARGE SCALE GENOMIC DNA]</scope>
    <source>
        <strain evidence="5">dk17</strain>
    </source>
</reference>
<gene>
    <name evidence="4" type="ORF">FPZ43_14395</name>
</gene>
<dbReference type="EMBL" id="VOEJ01000007">
    <property type="protein sequence ID" value="TWR26352.1"/>
    <property type="molecule type" value="Genomic_DNA"/>
</dbReference>
<evidence type="ECO:0000256" key="2">
    <source>
        <dbReference type="ARBA" id="ARBA00023136"/>
    </source>
</evidence>
<dbReference type="OrthoDB" id="333971at2"/>
<keyword evidence="5" id="KW-1185">Reference proteome</keyword>
<keyword evidence="2" id="KW-0472">Membrane</keyword>
<evidence type="ECO:0000313" key="4">
    <source>
        <dbReference type="EMBL" id="TWR26352.1"/>
    </source>
</evidence>